<dbReference type="AlphaFoldDB" id="A0A319A7V0"/>
<proteinExistence type="predicted"/>
<dbReference type="OrthoDB" id="94039at2759"/>
<evidence type="ECO:0000313" key="2">
    <source>
        <dbReference type="Proteomes" id="UP000248349"/>
    </source>
</evidence>
<dbReference type="InterPro" id="IPR029058">
    <property type="entry name" value="AB_hydrolase_fold"/>
</dbReference>
<dbReference type="EMBL" id="KZ821223">
    <property type="protein sequence ID" value="PYH47858.1"/>
    <property type="molecule type" value="Genomic_DNA"/>
</dbReference>
<evidence type="ECO:0000313" key="1">
    <source>
        <dbReference type="EMBL" id="PYH47858.1"/>
    </source>
</evidence>
<gene>
    <name evidence="1" type="ORF">BP01DRAFT_372036</name>
</gene>
<reference evidence="1 2" key="1">
    <citation type="submission" date="2016-12" db="EMBL/GenBank/DDBJ databases">
        <title>The genomes of Aspergillus section Nigri reveals drivers in fungal speciation.</title>
        <authorList>
            <consortium name="DOE Joint Genome Institute"/>
            <person name="Vesth T.C."/>
            <person name="Nybo J."/>
            <person name="Theobald S."/>
            <person name="Brandl J."/>
            <person name="Frisvad J.C."/>
            <person name="Nielsen K.F."/>
            <person name="Lyhne E.K."/>
            <person name="Kogle M.E."/>
            <person name="Kuo A."/>
            <person name="Riley R."/>
            <person name="Clum A."/>
            <person name="Nolan M."/>
            <person name="Lipzen A."/>
            <person name="Salamov A."/>
            <person name="Henrissat B."/>
            <person name="Wiebenga A."/>
            <person name="De Vries R.P."/>
            <person name="Grigoriev I.V."/>
            <person name="Mortensen U.H."/>
            <person name="Andersen M.R."/>
            <person name="Baker S.E."/>
        </authorList>
    </citation>
    <scope>NUCLEOTIDE SEQUENCE [LARGE SCALE GENOMIC DNA]</scope>
    <source>
        <strain evidence="1 2">JOP 1030-1</strain>
    </source>
</reference>
<sequence>MAFPYTVTEHVVDGQYIREYPRATTTQDAPLKLCVKQYTPIDNPHPKPGDVTIIAAHGTAFAKELYEPLWEDLHARSKKDGYRIRAIWIADSANQGASGILNENHLGNDPSWFDHSRDLLLMINRFRDQMPRPIMGLGHSAGATQMIFLSLIHPRLFSSLLLVEPYFVERTLQGSGPLLLRLTINKRDIWPSRAVAVAKSRKALRAWDPRVLDRWAQFAYRDLPSTVYPQEGMAQSSSSSSDAGPAVTLATTKYQEALMYTRANPRRYRELGLPDEQNQKHPHEEPSPPHDPLLFPDVLGALAPEQNSYRPEPVLAGRLVPHLRPSVILLSGAESPLCKLGAHERIVKKVGTEFGGSGGMEYGRVRHQLIPNAAHTLPFEKITATAEALGPWIQQEVKRWEEDEQRIAQDWKELPAREKSMYSDEWKESISSRVNQMLQRRSKL</sequence>
<organism evidence="1 2">
    <name type="scientific">Aspergillus saccharolyticus JOP 1030-1</name>
    <dbReference type="NCBI Taxonomy" id="1450539"/>
    <lineage>
        <taxon>Eukaryota</taxon>
        <taxon>Fungi</taxon>
        <taxon>Dikarya</taxon>
        <taxon>Ascomycota</taxon>
        <taxon>Pezizomycotina</taxon>
        <taxon>Eurotiomycetes</taxon>
        <taxon>Eurotiomycetidae</taxon>
        <taxon>Eurotiales</taxon>
        <taxon>Aspergillaceae</taxon>
        <taxon>Aspergillus</taxon>
        <taxon>Aspergillus subgen. Circumdati</taxon>
    </lineage>
</organism>
<dbReference type="STRING" id="1450539.A0A319A7V0"/>
<keyword evidence="2" id="KW-1185">Reference proteome</keyword>
<dbReference type="SUPFAM" id="SSF53474">
    <property type="entry name" value="alpha/beta-Hydrolases"/>
    <property type="match status" value="1"/>
</dbReference>
<accession>A0A319A7V0</accession>
<dbReference type="Proteomes" id="UP000248349">
    <property type="component" value="Unassembled WGS sequence"/>
</dbReference>
<dbReference type="GeneID" id="37077936"/>
<name>A0A319A7V0_9EURO</name>
<dbReference type="RefSeq" id="XP_025433840.1">
    <property type="nucleotide sequence ID" value="XM_025576707.1"/>
</dbReference>
<protein>
    <submittedName>
        <fullName evidence="1">Toxin biosynthesis protein</fullName>
    </submittedName>
</protein>
<dbReference type="Gene3D" id="3.40.50.1820">
    <property type="entry name" value="alpha/beta hydrolase"/>
    <property type="match status" value="1"/>
</dbReference>